<dbReference type="InterPro" id="IPR026935">
    <property type="entry name" value="BtrH_N"/>
</dbReference>
<evidence type="ECO:0000256" key="1">
    <source>
        <dbReference type="SAM" id="MobiDB-lite"/>
    </source>
</evidence>
<proteinExistence type="predicted"/>
<sequence length="362" mass="39469">MRVELTPVTPWRHELGHCLHTTAGVLLAHRGLDPGIVLGAAWGFHYPGDLRREEYYLPGHADDLFAGLAPYHGLHSRWHTPAGPDEGWQEVRAELCAGRPVAVAADNFHLPFRPAHRDVHTNHLMVVHGFDDEAGEVYVTDPVPPAHQGPLSLAALTAARDSGNPVRHDRDMFFTANPIGNRWLSWEARGPQPPFTPEFVAEAMARNVRGLTDPADPRTSGLPGLRAFLDGAWERLDSAPEVVDEVFIVAGPVLATTGLHGDFLDRAGRESGDARLRELARQVAGVAHHWAALRIAVATARADRAAALPALRRRSARLVESYEQVLAALGRHLSGVSPTAHVSGLPRISRRQTDDLPAEVTQ</sequence>
<evidence type="ECO:0000313" key="4">
    <source>
        <dbReference type="Proteomes" id="UP001432209"/>
    </source>
</evidence>
<dbReference type="RefSeq" id="WP_329076274.1">
    <property type="nucleotide sequence ID" value="NZ_CP108849.2"/>
</dbReference>
<name>A0ABZ2A592_STRNV</name>
<accession>A0ABZ2A592</accession>
<evidence type="ECO:0000313" key="3">
    <source>
        <dbReference type="EMBL" id="WUX52624.1"/>
    </source>
</evidence>
<organism evidence="3 4">
    <name type="scientific">Streptomyces niveus</name>
    <name type="common">Streptomyces spheroides</name>
    <dbReference type="NCBI Taxonomy" id="193462"/>
    <lineage>
        <taxon>Bacteria</taxon>
        <taxon>Bacillati</taxon>
        <taxon>Actinomycetota</taxon>
        <taxon>Actinomycetes</taxon>
        <taxon>Kitasatosporales</taxon>
        <taxon>Streptomycetaceae</taxon>
        <taxon>Streptomyces</taxon>
    </lineage>
</organism>
<gene>
    <name evidence="3" type="ORF">OG442_14375</name>
</gene>
<reference evidence="3" key="1">
    <citation type="submission" date="2022-10" db="EMBL/GenBank/DDBJ databases">
        <title>The complete genomes of actinobacterial strains from the NBC collection.</title>
        <authorList>
            <person name="Joergensen T.S."/>
            <person name="Alvarez Arevalo M."/>
            <person name="Sterndorff E.B."/>
            <person name="Faurdal D."/>
            <person name="Vuksanovic O."/>
            <person name="Mourched A.-S."/>
            <person name="Charusanti P."/>
            <person name="Shaw S."/>
            <person name="Blin K."/>
            <person name="Weber T."/>
        </authorList>
    </citation>
    <scope>NUCLEOTIDE SEQUENCE</scope>
    <source>
        <strain evidence="3">NBC_01432</strain>
    </source>
</reference>
<dbReference type="EMBL" id="CP109495">
    <property type="protein sequence ID" value="WUX52624.1"/>
    <property type="molecule type" value="Genomic_DNA"/>
</dbReference>
<keyword evidence="4" id="KW-1185">Reference proteome</keyword>
<protein>
    <submittedName>
        <fullName evidence="3">BtrH N-terminal domain-containing protein</fullName>
    </submittedName>
</protein>
<feature type="region of interest" description="Disordered" evidence="1">
    <location>
        <begin position="341"/>
        <end position="362"/>
    </location>
</feature>
<dbReference type="Pfam" id="PF14399">
    <property type="entry name" value="BtrH_N"/>
    <property type="match status" value="1"/>
</dbReference>
<feature type="domain" description="Butirosin biosynthesis protein H N-terminal" evidence="2">
    <location>
        <begin position="17"/>
        <end position="142"/>
    </location>
</feature>
<evidence type="ECO:0000259" key="2">
    <source>
        <dbReference type="Pfam" id="PF14399"/>
    </source>
</evidence>
<dbReference type="Proteomes" id="UP001432209">
    <property type="component" value="Chromosome"/>
</dbReference>